<accession>A0A4Y2KLS8</accession>
<proteinExistence type="predicted"/>
<keyword evidence="2" id="KW-0472">Membrane</keyword>
<name>A0A4Y2KLS8_ARAVE</name>
<keyword evidence="4" id="KW-1185">Reference proteome</keyword>
<protein>
    <submittedName>
        <fullName evidence="3">Uncharacterized protein</fullName>
    </submittedName>
</protein>
<dbReference type="EMBL" id="BGPR01272750">
    <property type="protein sequence ID" value="GBN02880.1"/>
    <property type="molecule type" value="Genomic_DNA"/>
</dbReference>
<evidence type="ECO:0000256" key="2">
    <source>
        <dbReference type="SAM" id="Phobius"/>
    </source>
</evidence>
<evidence type="ECO:0000256" key="1">
    <source>
        <dbReference type="SAM" id="MobiDB-lite"/>
    </source>
</evidence>
<feature type="region of interest" description="Disordered" evidence="1">
    <location>
        <begin position="188"/>
        <end position="214"/>
    </location>
</feature>
<gene>
    <name evidence="3" type="ORF">AVEN_25510_1</name>
</gene>
<keyword evidence="2" id="KW-0812">Transmembrane</keyword>
<dbReference type="AlphaFoldDB" id="A0A4Y2KLS8"/>
<feature type="compositionally biased region" description="Low complexity" evidence="1">
    <location>
        <begin position="197"/>
        <end position="214"/>
    </location>
</feature>
<comment type="caution">
    <text evidence="3">The sequence shown here is derived from an EMBL/GenBank/DDBJ whole genome shotgun (WGS) entry which is preliminary data.</text>
</comment>
<dbReference type="OrthoDB" id="6437351at2759"/>
<sequence>MRVIDKFLAFMSISATSMVMGQFPFFLQRFRPKSGLQGLASSYASLFSPLPSASFLSPSYSSGPSLFGSSSSSFGPSFGSFSLGSSPVPSTNFGSLSLGSSPLPSTSFGSLGLGSSPFSSTGYGPPSFGPSFSSSGFGSSFIPPSGSSSFSSSGLGNPVLSSASNFGSPSLGYSPFAAASFSSPTIGSPSLRPPKFDPSSLGSSPLSEFSSSGSFDGLGELDPIDLIEDYPGFSNAGFGKDLNFAGSHPPIK</sequence>
<feature type="transmembrane region" description="Helical" evidence="2">
    <location>
        <begin position="7"/>
        <end position="27"/>
    </location>
</feature>
<keyword evidence="2" id="KW-1133">Transmembrane helix</keyword>
<reference evidence="3 4" key="1">
    <citation type="journal article" date="2019" name="Sci. Rep.">
        <title>Orb-weaving spider Araneus ventricosus genome elucidates the spidroin gene catalogue.</title>
        <authorList>
            <person name="Kono N."/>
            <person name="Nakamura H."/>
            <person name="Ohtoshi R."/>
            <person name="Moran D.A.P."/>
            <person name="Shinohara A."/>
            <person name="Yoshida Y."/>
            <person name="Fujiwara M."/>
            <person name="Mori M."/>
            <person name="Tomita M."/>
            <person name="Arakawa K."/>
        </authorList>
    </citation>
    <scope>NUCLEOTIDE SEQUENCE [LARGE SCALE GENOMIC DNA]</scope>
</reference>
<evidence type="ECO:0000313" key="4">
    <source>
        <dbReference type="Proteomes" id="UP000499080"/>
    </source>
</evidence>
<evidence type="ECO:0000313" key="3">
    <source>
        <dbReference type="EMBL" id="GBN02880.1"/>
    </source>
</evidence>
<organism evidence="3 4">
    <name type="scientific">Araneus ventricosus</name>
    <name type="common">Orbweaver spider</name>
    <name type="synonym">Epeira ventricosa</name>
    <dbReference type="NCBI Taxonomy" id="182803"/>
    <lineage>
        <taxon>Eukaryota</taxon>
        <taxon>Metazoa</taxon>
        <taxon>Ecdysozoa</taxon>
        <taxon>Arthropoda</taxon>
        <taxon>Chelicerata</taxon>
        <taxon>Arachnida</taxon>
        <taxon>Araneae</taxon>
        <taxon>Araneomorphae</taxon>
        <taxon>Entelegynae</taxon>
        <taxon>Araneoidea</taxon>
        <taxon>Araneidae</taxon>
        <taxon>Araneus</taxon>
    </lineage>
</organism>
<dbReference type="Proteomes" id="UP000499080">
    <property type="component" value="Unassembled WGS sequence"/>
</dbReference>